<dbReference type="Proteomes" id="UP000183315">
    <property type="component" value="Unassembled WGS sequence"/>
</dbReference>
<dbReference type="eggNOG" id="COG1752">
    <property type="taxonomic scope" value="Bacteria"/>
</dbReference>
<dbReference type="InterPro" id="IPR016035">
    <property type="entry name" value="Acyl_Trfase/lysoPLipase"/>
</dbReference>
<dbReference type="InterPro" id="IPR050301">
    <property type="entry name" value="NTE"/>
</dbReference>
<dbReference type="GO" id="GO:0016787">
    <property type="term" value="F:hydrolase activity"/>
    <property type="evidence" value="ECO:0007669"/>
    <property type="project" value="UniProtKB-UniRule"/>
</dbReference>
<dbReference type="OrthoDB" id="5290098at2"/>
<gene>
    <name evidence="6" type="ORF">SAMN05421637_1128</name>
</gene>
<comment type="caution">
    <text evidence="4">Lacks conserved residue(s) required for the propagation of feature annotation.</text>
</comment>
<protein>
    <submittedName>
        <fullName evidence="6">NTE family protein</fullName>
    </submittedName>
</protein>
<evidence type="ECO:0000256" key="3">
    <source>
        <dbReference type="ARBA" id="ARBA00023098"/>
    </source>
</evidence>
<dbReference type="STRING" id="1043493.SAMN05421637_1128"/>
<accession>A0A1H6WT57</accession>
<dbReference type="Gene3D" id="3.40.1090.10">
    <property type="entry name" value="Cytosolic phospholipase A2 catalytic domain"/>
    <property type="match status" value="1"/>
</dbReference>
<proteinExistence type="predicted"/>
<dbReference type="SUPFAM" id="SSF52151">
    <property type="entry name" value="FabD/lysophospholipase-like"/>
    <property type="match status" value="1"/>
</dbReference>
<evidence type="ECO:0000259" key="5">
    <source>
        <dbReference type="PROSITE" id="PS51635"/>
    </source>
</evidence>
<feature type="domain" description="PNPLA" evidence="5">
    <location>
        <begin position="12"/>
        <end position="172"/>
    </location>
</feature>
<dbReference type="PANTHER" id="PTHR14226:SF76">
    <property type="entry name" value="NTE FAMILY PROTEIN RSSA"/>
    <property type="match status" value="1"/>
</dbReference>
<feature type="short sequence motif" description="DGA/G" evidence="4">
    <location>
        <begin position="159"/>
        <end position="161"/>
    </location>
</feature>
<evidence type="ECO:0000256" key="1">
    <source>
        <dbReference type="ARBA" id="ARBA00022801"/>
    </source>
</evidence>
<evidence type="ECO:0000256" key="4">
    <source>
        <dbReference type="PROSITE-ProRule" id="PRU01161"/>
    </source>
</evidence>
<reference evidence="7" key="1">
    <citation type="submission" date="2016-10" db="EMBL/GenBank/DDBJ databases">
        <authorList>
            <person name="Varghese N."/>
        </authorList>
    </citation>
    <scope>NUCLEOTIDE SEQUENCE [LARGE SCALE GENOMIC DNA]</scope>
    <source>
        <strain evidence="7">DSM 24868</strain>
    </source>
</reference>
<dbReference type="EMBL" id="FNZI01000002">
    <property type="protein sequence ID" value="SEJ20013.1"/>
    <property type="molecule type" value="Genomic_DNA"/>
</dbReference>
<dbReference type="GO" id="GO:0016042">
    <property type="term" value="P:lipid catabolic process"/>
    <property type="evidence" value="ECO:0007669"/>
    <property type="project" value="UniProtKB-UniRule"/>
</dbReference>
<feature type="active site" description="Nucleophile" evidence="4">
    <location>
        <position position="45"/>
    </location>
</feature>
<name>A0A1H6WT57_9MICO</name>
<organism evidence="6 7">
    <name type="scientific">Demequina mangrovi</name>
    <dbReference type="NCBI Taxonomy" id="1043493"/>
    <lineage>
        <taxon>Bacteria</taxon>
        <taxon>Bacillati</taxon>
        <taxon>Actinomycetota</taxon>
        <taxon>Actinomycetes</taxon>
        <taxon>Micrococcales</taxon>
        <taxon>Demequinaceae</taxon>
        <taxon>Demequina</taxon>
    </lineage>
</organism>
<keyword evidence="1 4" id="KW-0378">Hydrolase</keyword>
<evidence type="ECO:0000313" key="6">
    <source>
        <dbReference type="EMBL" id="SEJ20013.1"/>
    </source>
</evidence>
<dbReference type="RefSeq" id="WP_042216192.1">
    <property type="nucleotide sequence ID" value="NZ_BBLU01000016.1"/>
</dbReference>
<keyword evidence="2 4" id="KW-0442">Lipid degradation</keyword>
<dbReference type="Pfam" id="PF01734">
    <property type="entry name" value="Patatin"/>
    <property type="match status" value="1"/>
</dbReference>
<dbReference type="AlphaFoldDB" id="A0A1H6WT57"/>
<keyword evidence="3 4" id="KW-0443">Lipid metabolism</keyword>
<feature type="short sequence motif" description="GXSXG" evidence="4">
    <location>
        <begin position="43"/>
        <end position="47"/>
    </location>
</feature>
<evidence type="ECO:0000313" key="7">
    <source>
        <dbReference type="Proteomes" id="UP000183315"/>
    </source>
</evidence>
<evidence type="ECO:0000256" key="2">
    <source>
        <dbReference type="ARBA" id="ARBA00022963"/>
    </source>
</evidence>
<dbReference type="PANTHER" id="PTHR14226">
    <property type="entry name" value="NEUROPATHY TARGET ESTERASE/SWISS CHEESE D.MELANOGASTER"/>
    <property type="match status" value="1"/>
</dbReference>
<feature type="active site" description="Proton acceptor" evidence="4">
    <location>
        <position position="159"/>
    </location>
</feature>
<dbReference type="PROSITE" id="PS51635">
    <property type="entry name" value="PNPLA"/>
    <property type="match status" value="1"/>
</dbReference>
<sequence length="332" mass="35395">MPTPTPRPRIALSLGSGGARGYAHIGVIDEVEARGWEIAGIAGTSMGALVGGLHAAGGLAEYRAWAESLTRRDVLRMMDPAFKGAGAIRADRVMRRIDEILDGRRIEDLPVPFTAVATDLLAQSEVWFTEGPLVDAIRASIAIPMVITPVRRDGRLLADGGILNPVPVVPLASVRADATVAVNLAGNARPDNAPLPPAEPGVPLMRMPRLRLPAVHVAEPRLLSMITQRLRARGDAEDDALAEALQMGAAEQVADATGEPPEISTLDVIDRSLQTLQNTVQRYRLAGYPPDVMVDVPADSCGVLDFHRASEMIDLGRALAREAFDAWEGAPT</sequence>
<dbReference type="InterPro" id="IPR002641">
    <property type="entry name" value="PNPLA_dom"/>
</dbReference>
<keyword evidence="7" id="KW-1185">Reference proteome</keyword>